<dbReference type="GO" id="GO:0005886">
    <property type="term" value="C:plasma membrane"/>
    <property type="evidence" value="ECO:0007669"/>
    <property type="project" value="UniProtKB-SubCell"/>
</dbReference>
<dbReference type="NCBIfam" id="TIGR00254">
    <property type="entry name" value="GGDEF"/>
    <property type="match status" value="1"/>
</dbReference>
<proteinExistence type="predicted"/>
<dbReference type="InterPro" id="IPR043128">
    <property type="entry name" value="Rev_trsase/Diguanyl_cyclase"/>
</dbReference>
<keyword evidence="3 6" id="KW-0812">Transmembrane</keyword>
<dbReference type="EMBL" id="FTLX01000001">
    <property type="protein sequence ID" value="SIP97472.1"/>
    <property type="molecule type" value="Genomic_DNA"/>
</dbReference>
<comment type="subcellular location">
    <subcellularLocation>
        <location evidence="1">Cell membrane</location>
        <topology evidence="1">Multi-pass membrane protein</topology>
    </subcellularLocation>
</comment>
<dbReference type="InterPro" id="IPR050469">
    <property type="entry name" value="Diguanylate_Cyclase"/>
</dbReference>
<feature type="transmembrane region" description="Helical" evidence="6">
    <location>
        <begin position="71"/>
        <end position="93"/>
    </location>
</feature>
<accession>A0A1N6NZX5</accession>
<evidence type="ECO:0000256" key="1">
    <source>
        <dbReference type="ARBA" id="ARBA00004651"/>
    </source>
</evidence>
<dbReference type="Pfam" id="PF00990">
    <property type="entry name" value="GGDEF"/>
    <property type="match status" value="1"/>
</dbReference>
<feature type="transmembrane region" description="Helical" evidence="6">
    <location>
        <begin position="161"/>
        <end position="181"/>
    </location>
</feature>
<keyword evidence="2" id="KW-1003">Cell membrane</keyword>
<feature type="transmembrane region" description="Helical" evidence="6">
    <location>
        <begin position="127"/>
        <end position="149"/>
    </location>
</feature>
<feature type="transmembrane region" description="Helical" evidence="6">
    <location>
        <begin position="5"/>
        <end position="23"/>
    </location>
</feature>
<dbReference type="Proteomes" id="UP000186385">
    <property type="component" value="Unassembled WGS sequence"/>
</dbReference>
<keyword evidence="5 6" id="KW-0472">Membrane</keyword>
<dbReference type="GO" id="GO:0071555">
    <property type="term" value="P:cell wall organization"/>
    <property type="evidence" value="ECO:0007669"/>
    <property type="project" value="InterPro"/>
</dbReference>
<evidence type="ECO:0000313" key="8">
    <source>
        <dbReference type="EMBL" id="OXS80191.1"/>
    </source>
</evidence>
<dbReference type="GO" id="GO:0043709">
    <property type="term" value="P:cell adhesion involved in single-species biofilm formation"/>
    <property type="evidence" value="ECO:0007669"/>
    <property type="project" value="TreeGrafter"/>
</dbReference>
<feature type="transmembrane region" description="Helical" evidence="6">
    <location>
        <begin position="99"/>
        <end position="120"/>
    </location>
</feature>
<gene>
    <name evidence="8" type="ORF">B1B05_01555</name>
    <name evidence="9" type="ORF">SAMN05443094_101328</name>
</gene>
<keyword evidence="4 6" id="KW-1133">Transmembrane helix</keyword>
<dbReference type="AlphaFoldDB" id="A0A1N6NZX5"/>
<reference evidence="11" key="2">
    <citation type="submission" date="2017-03" db="EMBL/GenBank/DDBJ databases">
        <title>Bacillus sp. V-88(T) DSM27956, whole genome shotgun sequencing project.</title>
        <authorList>
            <person name="Dastager S.G."/>
            <person name="Neurgaonkar P.S."/>
            <person name="Dharne M.S."/>
        </authorList>
    </citation>
    <scope>NUCLEOTIDE SEQUENCE [LARGE SCALE GENOMIC DNA]</scope>
    <source>
        <strain evidence="11">DSM 25145</strain>
    </source>
</reference>
<dbReference type="Proteomes" id="UP000215545">
    <property type="component" value="Unassembled WGS sequence"/>
</dbReference>
<name>A0A1N6NZX5_9BACI</name>
<evidence type="ECO:0000256" key="6">
    <source>
        <dbReference type="SAM" id="Phobius"/>
    </source>
</evidence>
<dbReference type="GO" id="GO:0000155">
    <property type="term" value="F:phosphorelay sensor kinase activity"/>
    <property type="evidence" value="ECO:0007669"/>
    <property type="project" value="InterPro"/>
</dbReference>
<dbReference type="GO" id="GO:0052621">
    <property type="term" value="F:diguanylate cyclase activity"/>
    <property type="evidence" value="ECO:0007669"/>
    <property type="project" value="TreeGrafter"/>
</dbReference>
<dbReference type="InterPro" id="IPR029787">
    <property type="entry name" value="Nucleotide_cyclase"/>
</dbReference>
<evidence type="ECO:0000256" key="4">
    <source>
        <dbReference type="ARBA" id="ARBA00022989"/>
    </source>
</evidence>
<dbReference type="InterPro" id="IPR000160">
    <property type="entry name" value="GGDEF_dom"/>
</dbReference>
<dbReference type="InterPro" id="IPR011620">
    <property type="entry name" value="Sig_transdc_His_kinase_LytS_TM"/>
</dbReference>
<protein>
    <submittedName>
        <fullName evidence="9">Diguanylate cyclase</fullName>
    </submittedName>
    <submittedName>
        <fullName evidence="8">GGDEF domain-containing protein</fullName>
    </submittedName>
</protein>
<dbReference type="SMART" id="SM00267">
    <property type="entry name" value="GGDEF"/>
    <property type="match status" value="1"/>
</dbReference>
<dbReference type="EMBL" id="MWSK01000001">
    <property type="protein sequence ID" value="OXS80191.1"/>
    <property type="molecule type" value="Genomic_DNA"/>
</dbReference>
<dbReference type="STRING" id="1017273.SAMN05443094_101328"/>
<dbReference type="FunFam" id="3.30.70.270:FF:000001">
    <property type="entry name" value="Diguanylate cyclase domain protein"/>
    <property type="match status" value="1"/>
</dbReference>
<evidence type="ECO:0000313" key="11">
    <source>
        <dbReference type="Proteomes" id="UP000215545"/>
    </source>
</evidence>
<sequence>MFIDFFLNFAIIITLISLFHQHVDHSVVNRQSSFWKKSGYGLLMGSWGALLMQFTIDLYHGLIMDLRHIPLLYAALYAGPGPAIIAAVVIAFARLSIGGGAAAGYAMAFLLCSTIGFIVIASKIRHLWTAVFSMLLLSNIAFLFISYPLADDLQTYAVANMLYWLFSFAGGFLTIHTSQYLRKTKLLFKEYEEKAYTDSLTGLNNVRRFDTAMNNAIERISAEQGTLALAMIDIDFFKKINDTYGHPTGDEMLSQLGQLLRDQLPQKMIVSRNGGEEFSVIMEGVHPKEAIDRAEQIRLAVERATFQTEDGHAIQMTISIGVAMFPDIPAEDVYRMADAALYNAKRSGRNKVCLASPASTGQVIKGNV</sequence>
<organism evidence="9 10">
    <name type="scientific">Domibacillus enclensis</name>
    <dbReference type="NCBI Taxonomy" id="1017273"/>
    <lineage>
        <taxon>Bacteria</taxon>
        <taxon>Bacillati</taxon>
        <taxon>Bacillota</taxon>
        <taxon>Bacilli</taxon>
        <taxon>Bacillales</taxon>
        <taxon>Bacillaceae</taxon>
        <taxon>Domibacillus</taxon>
    </lineage>
</organism>
<reference evidence="8" key="3">
    <citation type="submission" date="2017-03" db="EMBL/GenBank/DDBJ databases">
        <authorList>
            <person name="Dastager S.G."/>
            <person name="Neurgaonkar P.S."/>
            <person name="Dharne M.S."/>
        </authorList>
    </citation>
    <scope>NUCLEOTIDE SEQUENCE</scope>
    <source>
        <strain evidence="8">DSM 25145</strain>
    </source>
</reference>
<evidence type="ECO:0000256" key="3">
    <source>
        <dbReference type="ARBA" id="ARBA00022692"/>
    </source>
</evidence>
<dbReference type="RefSeq" id="WP_052698356.1">
    <property type="nucleotide sequence ID" value="NZ_FTLX01000001.1"/>
</dbReference>
<evidence type="ECO:0000259" key="7">
    <source>
        <dbReference type="PROSITE" id="PS50887"/>
    </source>
</evidence>
<feature type="transmembrane region" description="Helical" evidence="6">
    <location>
        <begin position="38"/>
        <end position="59"/>
    </location>
</feature>
<dbReference type="PANTHER" id="PTHR45138">
    <property type="entry name" value="REGULATORY COMPONENTS OF SENSORY TRANSDUCTION SYSTEM"/>
    <property type="match status" value="1"/>
</dbReference>
<dbReference type="PROSITE" id="PS50887">
    <property type="entry name" value="GGDEF"/>
    <property type="match status" value="1"/>
</dbReference>
<dbReference type="OrthoDB" id="9759607at2"/>
<reference evidence="9 10" key="1">
    <citation type="submission" date="2017-01" db="EMBL/GenBank/DDBJ databases">
        <authorList>
            <person name="Mah S.A."/>
            <person name="Swanson W.J."/>
            <person name="Moy G.W."/>
            <person name="Vacquier V.D."/>
        </authorList>
    </citation>
    <scope>NUCLEOTIDE SEQUENCE [LARGE SCALE GENOMIC DNA]</scope>
    <source>
        <strain evidence="9 10">NIO-1016</strain>
    </source>
</reference>
<dbReference type="PANTHER" id="PTHR45138:SF9">
    <property type="entry name" value="DIGUANYLATE CYCLASE DGCM-RELATED"/>
    <property type="match status" value="1"/>
</dbReference>
<evidence type="ECO:0000313" key="10">
    <source>
        <dbReference type="Proteomes" id="UP000186385"/>
    </source>
</evidence>
<evidence type="ECO:0000313" key="9">
    <source>
        <dbReference type="EMBL" id="SIP97472.1"/>
    </source>
</evidence>
<dbReference type="SUPFAM" id="SSF55073">
    <property type="entry name" value="Nucleotide cyclase"/>
    <property type="match status" value="1"/>
</dbReference>
<evidence type="ECO:0000256" key="5">
    <source>
        <dbReference type="ARBA" id="ARBA00023136"/>
    </source>
</evidence>
<dbReference type="Gene3D" id="1.10.1760.20">
    <property type="match status" value="1"/>
</dbReference>
<keyword evidence="11" id="KW-1185">Reference proteome</keyword>
<dbReference type="Pfam" id="PF07694">
    <property type="entry name" value="5TM-5TMR_LYT"/>
    <property type="match status" value="1"/>
</dbReference>
<dbReference type="GO" id="GO:1902201">
    <property type="term" value="P:negative regulation of bacterial-type flagellum-dependent cell motility"/>
    <property type="evidence" value="ECO:0007669"/>
    <property type="project" value="TreeGrafter"/>
</dbReference>
<dbReference type="Gene3D" id="3.30.70.270">
    <property type="match status" value="1"/>
</dbReference>
<dbReference type="CDD" id="cd01949">
    <property type="entry name" value="GGDEF"/>
    <property type="match status" value="1"/>
</dbReference>
<feature type="domain" description="GGDEF" evidence="7">
    <location>
        <begin position="225"/>
        <end position="357"/>
    </location>
</feature>
<evidence type="ECO:0000256" key="2">
    <source>
        <dbReference type="ARBA" id="ARBA00022475"/>
    </source>
</evidence>